<evidence type="ECO:0000256" key="1">
    <source>
        <dbReference type="ARBA" id="ARBA00004071"/>
    </source>
</evidence>
<feature type="domain" description="Glycoside hydrolase family 29 N-terminal" evidence="8">
    <location>
        <begin position="21"/>
        <end position="358"/>
    </location>
</feature>
<evidence type="ECO:0000256" key="2">
    <source>
        <dbReference type="ARBA" id="ARBA00007951"/>
    </source>
</evidence>
<evidence type="ECO:0000256" key="6">
    <source>
        <dbReference type="ARBA" id="ARBA00023295"/>
    </source>
</evidence>
<comment type="caution">
    <text evidence="9">The sequence shown here is derived from an EMBL/GenBank/DDBJ whole genome shotgun (WGS) entry which is preliminary data.</text>
</comment>
<name>A0A9D1ALQ7_9FIRM</name>
<dbReference type="EC" id="3.2.1.51" evidence="3"/>
<keyword evidence="5" id="KW-0378">Hydrolase</keyword>
<dbReference type="GO" id="GO:0005764">
    <property type="term" value="C:lysosome"/>
    <property type="evidence" value="ECO:0007669"/>
    <property type="project" value="TreeGrafter"/>
</dbReference>
<evidence type="ECO:0000256" key="7">
    <source>
        <dbReference type="PIRSR" id="PIRSR001092-1"/>
    </source>
</evidence>
<dbReference type="InterPro" id="IPR000933">
    <property type="entry name" value="Glyco_hydro_29"/>
</dbReference>
<evidence type="ECO:0000313" key="10">
    <source>
        <dbReference type="Proteomes" id="UP000824242"/>
    </source>
</evidence>
<evidence type="ECO:0000256" key="4">
    <source>
        <dbReference type="ARBA" id="ARBA00022729"/>
    </source>
</evidence>
<evidence type="ECO:0000256" key="5">
    <source>
        <dbReference type="ARBA" id="ARBA00022801"/>
    </source>
</evidence>
<comment type="function">
    <text evidence="1">Alpha-L-fucosidase is responsible for hydrolyzing the alpha-1,6-linked fucose joined to the reducing-end N-acetylglucosamine of the carbohydrate moieties of glycoproteins.</text>
</comment>
<dbReference type="GO" id="GO:0006004">
    <property type="term" value="P:fucose metabolic process"/>
    <property type="evidence" value="ECO:0007669"/>
    <property type="project" value="InterPro"/>
</dbReference>
<dbReference type="PIRSF" id="PIRSF001092">
    <property type="entry name" value="Alpha-L-fucosidase"/>
    <property type="match status" value="1"/>
</dbReference>
<dbReference type="Gene3D" id="3.20.20.80">
    <property type="entry name" value="Glycosidases"/>
    <property type="match status" value="1"/>
</dbReference>
<comment type="similarity">
    <text evidence="2">Belongs to the glycosyl hydrolase 29 family.</text>
</comment>
<sequence>MKQNIVANGIHNYTPPEEYIPPRSPEVQKHLEWFMGLKLGFMMHWAPGCQLGTYESWPLSDGDAAWSQEDFTWAPREECKQQYWDANKTFNPVKFDAASWAELAKECGFQYLLFTTKHHDGFCMYDTKTTDYKITSPDCPFHTHRDADIVGALYREFRSRGMAISTYFSKPDWHSPYYWAPQFGTAPTRNVNYDVSEHPELWEQYVQFVHEQIRELCSNYGKIDVLWLDGGWVRPDNLGQDIRLGEIVEEIRSTTQPHLIVCERTCGGEYENFITPEKTVPDTALQVPWETCTTIGEKFSFHYTDTFKSGRELVHLLLEVVSKGGNLALNLAPQPDGLLPERAVRSLRDLGAWIKLFGDGIYGTHIVSPYFENRLFYTQKDNRVFAFHTYEEIPSLPAKLTVHCPFPVTQVQSMRTGQTIKFRQNGDSVVLDVSGLAMGGAFYAEGFALSVSPQA</sequence>
<evidence type="ECO:0000259" key="8">
    <source>
        <dbReference type="Pfam" id="PF01120"/>
    </source>
</evidence>
<dbReference type="PANTHER" id="PTHR10030:SF37">
    <property type="entry name" value="ALPHA-L-FUCOSIDASE-RELATED"/>
    <property type="match status" value="1"/>
</dbReference>
<dbReference type="GO" id="GO:0004560">
    <property type="term" value="F:alpha-L-fucosidase activity"/>
    <property type="evidence" value="ECO:0007669"/>
    <property type="project" value="InterPro"/>
</dbReference>
<reference evidence="9" key="2">
    <citation type="journal article" date="2021" name="PeerJ">
        <title>Extensive microbial diversity within the chicken gut microbiome revealed by metagenomics and culture.</title>
        <authorList>
            <person name="Gilroy R."/>
            <person name="Ravi A."/>
            <person name="Getino M."/>
            <person name="Pursley I."/>
            <person name="Horton D.L."/>
            <person name="Alikhan N.F."/>
            <person name="Baker D."/>
            <person name="Gharbi K."/>
            <person name="Hall N."/>
            <person name="Watson M."/>
            <person name="Adriaenssens E.M."/>
            <person name="Foster-Nyarko E."/>
            <person name="Jarju S."/>
            <person name="Secka A."/>
            <person name="Antonio M."/>
            <person name="Oren A."/>
            <person name="Chaudhuri R.R."/>
            <person name="La Ragione R."/>
            <person name="Hildebrand F."/>
            <person name="Pallen M.J."/>
        </authorList>
    </citation>
    <scope>NUCLEOTIDE SEQUENCE</scope>
    <source>
        <strain evidence="9">ChiSxjej1B13-7958</strain>
    </source>
</reference>
<feature type="site" description="May be important for catalysis" evidence="7">
    <location>
        <position position="292"/>
    </location>
</feature>
<dbReference type="Pfam" id="PF01120">
    <property type="entry name" value="Alpha_L_fucos"/>
    <property type="match status" value="1"/>
</dbReference>
<dbReference type="InterPro" id="IPR016286">
    <property type="entry name" value="FUC_metazoa-typ"/>
</dbReference>
<dbReference type="GO" id="GO:0016139">
    <property type="term" value="P:glycoside catabolic process"/>
    <property type="evidence" value="ECO:0007669"/>
    <property type="project" value="TreeGrafter"/>
</dbReference>
<proteinExistence type="inferred from homology"/>
<dbReference type="InterPro" id="IPR017853">
    <property type="entry name" value="GH"/>
</dbReference>
<dbReference type="PRINTS" id="PR00741">
    <property type="entry name" value="GLHYDRLASE29"/>
</dbReference>
<evidence type="ECO:0000313" key="9">
    <source>
        <dbReference type="EMBL" id="HIR46902.1"/>
    </source>
</evidence>
<dbReference type="Proteomes" id="UP000824242">
    <property type="component" value="Unassembled WGS sequence"/>
</dbReference>
<dbReference type="EMBL" id="DVGZ01000042">
    <property type="protein sequence ID" value="HIR46902.1"/>
    <property type="molecule type" value="Genomic_DNA"/>
</dbReference>
<dbReference type="AlphaFoldDB" id="A0A9D1ALQ7"/>
<protein>
    <recommendedName>
        <fullName evidence="3">alpha-L-fucosidase</fullName>
        <ecNumber evidence="3">3.2.1.51</ecNumber>
    </recommendedName>
</protein>
<evidence type="ECO:0000256" key="3">
    <source>
        <dbReference type="ARBA" id="ARBA00012662"/>
    </source>
</evidence>
<organism evidence="9 10">
    <name type="scientific">Candidatus Caccousia avicola</name>
    <dbReference type="NCBI Taxonomy" id="2840721"/>
    <lineage>
        <taxon>Bacteria</taxon>
        <taxon>Bacillati</taxon>
        <taxon>Bacillota</taxon>
        <taxon>Clostridia</taxon>
        <taxon>Eubacteriales</taxon>
        <taxon>Oscillospiraceae</taxon>
        <taxon>Oscillospiraceae incertae sedis</taxon>
        <taxon>Candidatus Caccousia</taxon>
    </lineage>
</organism>
<reference evidence="9" key="1">
    <citation type="submission" date="2020-10" db="EMBL/GenBank/DDBJ databases">
        <authorList>
            <person name="Gilroy R."/>
        </authorList>
    </citation>
    <scope>NUCLEOTIDE SEQUENCE</scope>
    <source>
        <strain evidence="9">ChiSxjej1B13-7958</strain>
    </source>
</reference>
<dbReference type="InterPro" id="IPR057739">
    <property type="entry name" value="Glyco_hydro_29_N"/>
</dbReference>
<dbReference type="SUPFAM" id="SSF51445">
    <property type="entry name" value="(Trans)glycosidases"/>
    <property type="match status" value="1"/>
</dbReference>
<accession>A0A9D1ALQ7</accession>
<keyword evidence="4" id="KW-0732">Signal</keyword>
<dbReference type="PANTHER" id="PTHR10030">
    <property type="entry name" value="ALPHA-L-FUCOSIDASE"/>
    <property type="match status" value="1"/>
</dbReference>
<dbReference type="SMART" id="SM00812">
    <property type="entry name" value="Alpha_L_fucos"/>
    <property type="match status" value="1"/>
</dbReference>
<gene>
    <name evidence="9" type="ORF">IAB89_04460</name>
</gene>
<keyword evidence="6" id="KW-0326">Glycosidase</keyword>